<dbReference type="PANTHER" id="PTHR43649:SF28">
    <property type="entry name" value="BINDING PROTEIN COMPONENT OF ABC SUGAR TRANSPORTER-RELATED"/>
    <property type="match status" value="1"/>
</dbReference>
<name>A0A2N7VHP3_9BURK</name>
<comment type="caution">
    <text evidence="8">The sequence shown here is derived from an EMBL/GenBank/DDBJ whole genome shotgun (WGS) entry which is preliminary data.</text>
</comment>
<dbReference type="Pfam" id="PF01547">
    <property type="entry name" value="SBP_bac_1"/>
    <property type="match status" value="1"/>
</dbReference>
<dbReference type="AlphaFoldDB" id="A0A2N7VHP3"/>
<dbReference type="Gene3D" id="3.40.190.10">
    <property type="entry name" value="Periplasmic binding protein-like II"/>
    <property type="match status" value="2"/>
</dbReference>
<evidence type="ECO:0000256" key="7">
    <source>
        <dbReference type="SAM" id="SignalP"/>
    </source>
</evidence>
<sequence>MTKKTISAAIAAIAALAVCASTTAAAAAAAADSKTVEVMHWWTSGGEARALSVLKDGVKQRGFGWKDAPIAGGGGEAARTVLKARVASGNPPEAMQMLGFTIAEYASQDLLTNLDPLAAKEGWDKLVPGPIQRFSKVDGHWVAVPVDIHRTNWIWANKKIFDQLHLTPPKTFDELVADAAVIRKAGYIPLAHGGQPWQEATLFDSAVMSAGGPKFYTQALVDLDPKALGSKTMEKAFDQMRALRAMVDPSFPGRDWNLATAMVINGKAAMQIMGDWAKGEFANAGKKANVDYLCFQYPGTQGDFIFNTDQFATFKKSDASLAGEYAFASTVLDKDVQAKFNQIKGSIPARLDVPQDGFDECGQKSMADLRAAVKSGTMVGSFAHGHAMTDGPKNAVYDVVTHFFNSNQSSADAVKQLVDAVANAK</sequence>
<dbReference type="InterPro" id="IPR006059">
    <property type="entry name" value="SBP"/>
</dbReference>
<gene>
    <name evidence="8" type="ORF">C0Z18_22825</name>
</gene>
<dbReference type="PANTHER" id="PTHR43649">
    <property type="entry name" value="ARABINOSE-BINDING PROTEIN-RELATED"/>
    <property type="match status" value="1"/>
</dbReference>
<evidence type="ECO:0000256" key="6">
    <source>
        <dbReference type="ARBA" id="ARBA00049753"/>
    </source>
</evidence>
<evidence type="ECO:0000313" key="8">
    <source>
        <dbReference type="EMBL" id="PMS16674.1"/>
    </source>
</evidence>
<keyword evidence="3" id="KW-0813">Transport</keyword>
<comment type="function">
    <text evidence="5">Part of a binding-protein-dependent transport system for a sugar.</text>
</comment>
<proteinExistence type="inferred from homology"/>
<dbReference type="OrthoDB" id="5580590at2"/>
<accession>A0A2N7VHP3</accession>
<dbReference type="InterPro" id="IPR050490">
    <property type="entry name" value="Bact_solute-bd_prot1"/>
</dbReference>
<dbReference type="SUPFAM" id="SSF53850">
    <property type="entry name" value="Periplasmic binding protein-like II"/>
    <property type="match status" value="1"/>
</dbReference>
<comment type="similarity">
    <text evidence="2">Belongs to the bacterial solute-binding protein 1 family.</text>
</comment>
<comment type="subcellular location">
    <subcellularLocation>
        <location evidence="1">Periplasm</location>
    </subcellularLocation>
</comment>
<dbReference type="EMBL" id="PNYA01000023">
    <property type="protein sequence ID" value="PMS16674.1"/>
    <property type="molecule type" value="Genomic_DNA"/>
</dbReference>
<feature type="signal peptide" evidence="7">
    <location>
        <begin position="1"/>
        <end position="26"/>
    </location>
</feature>
<evidence type="ECO:0000313" key="9">
    <source>
        <dbReference type="Proteomes" id="UP000235616"/>
    </source>
</evidence>
<dbReference type="Proteomes" id="UP000235616">
    <property type="component" value="Unassembled WGS sequence"/>
</dbReference>
<feature type="chain" id="PRO_5016332101" description="Probable sugar-binding periplasmic protein" evidence="7">
    <location>
        <begin position="27"/>
        <end position="425"/>
    </location>
</feature>
<evidence type="ECO:0000256" key="2">
    <source>
        <dbReference type="ARBA" id="ARBA00008520"/>
    </source>
</evidence>
<keyword evidence="9" id="KW-1185">Reference proteome</keyword>
<evidence type="ECO:0000256" key="5">
    <source>
        <dbReference type="ARBA" id="ARBA00049629"/>
    </source>
</evidence>
<organism evidence="8 9">
    <name type="scientific">Trinickia dabaoshanensis</name>
    <dbReference type="NCBI Taxonomy" id="564714"/>
    <lineage>
        <taxon>Bacteria</taxon>
        <taxon>Pseudomonadati</taxon>
        <taxon>Pseudomonadota</taxon>
        <taxon>Betaproteobacteria</taxon>
        <taxon>Burkholderiales</taxon>
        <taxon>Burkholderiaceae</taxon>
        <taxon>Trinickia</taxon>
    </lineage>
</organism>
<evidence type="ECO:0000256" key="4">
    <source>
        <dbReference type="ARBA" id="ARBA00022729"/>
    </source>
</evidence>
<dbReference type="RefSeq" id="WP_102647721.1">
    <property type="nucleotide sequence ID" value="NZ_PNYA01000023.1"/>
</dbReference>
<evidence type="ECO:0000256" key="1">
    <source>
        <dbReference type="ARBA" id="ARBA00004418"/>
    </source>
</evidence>
<reference evidence="8 9" key="1">
    <citation type="submission" date="2018-01" db="EMBL/GenBank/DDBJ databases">
        <title>Whole genome analyses suggest that Burkholderia sensu lato contains two further novel genera in the rhizoxinica-symbiotica group Mycetohabitans gen. nov., and Trinickia gen. nov.: implications for the evolution of diazotrophy and nodulation in the Burkholderiaceae.</title>
        <authorList>
            <person name="Estrada-de los Santos P."/>
            <person name="Palmer M."/>
            <person name="Chavez-Ramirez B."/>
            <person name="Beukes C."/>
            <person name="Steenkamp E.T."/>
            <person name="Hirsch A.M."/>
            <person name="Manyaka P."/>
            <person name="Maluk M."/>
            <person name="Lafos M."/>
            <person name="Crook M."/>
            <person name="Gross E."/>
            <person name="Simon M.F."/>
            <person name="Bueno dos Reis Junior F."/>
            <person name="Poole P.S."/>
            <person name="Venter S.N."/>
            <person name="James E.K."/>
        </authorList>
    </citation>
    <scope>NUCLEOTIDE SEQUENCE [LARGE SCALE GENOMIC DNA]</scope>
    <source>
        <strain evidence="8 9">GIMN1.004</strain>
    </source>
</reference>
<evidence type="ECO:0000256" key="3">
    <source>
        <dbReference type="ARBA" id="ARBA00022448"/>
    </source>
</evidence>
<dbReference type="GO" id="GO:0042597">
    <property type="term" value="C:periplasmic space"/>
    <property type="evidence" value="ECO:0007669"/>
    <property type="project" value="UniProtKB-SubCell"/>
</dbReference>
<keyword evidence="4 7" id="KW-0732">Signal</keyword>
<protein>
    <recommendedName>
        <fullName evidence="6">Probable sugar-binding periplasmic protein</fullName>
    </recommendedName>
</protein>